<keyword evidence="1" id="KW-0812">Transmembrane</keyword>
<feature type="transmembrane region" description="Helical" evidence="1">
    <location>
        <begin position="35"/>
        <end position="52"/>
    </location>
</feature>
<proteinExistence type="predicted"/>
<dbReference type="KEGG" id="spu:100893621"/>
<dbReference type="PANTHER" id="PTHR45751:SF53">
    <property type="entry name" value="VWFA DOMAIN-CONTAINING PROTEIN"/>
    <property type="match status" value="1"/>
</dbReference>
<dbReference type="Gene3D" id="3.40.50.410">
    <property type="entry name" value="von Willebrand factor, type A domain"/>
    <property type="match status" value="1"/>
</dbReference>
<name>A0A7M7LP67_STRPU</name>
<keyword evidence="4" id="KW-1185">Reference proteome</keyword>
<feature type="domain" description="VWFA" evidence="2">
    <location>
        <begin position="120"/>
        <end position="284"/>
    </location>
</feature>
<dbReference type="OrthoDB" id="5855668at2759"/>
<evidence type="ECO:0000313" key="4">
    <source>
        <dbReference type="Proteomes" id="UP000007110"/>
    </source>
</evidence>
<dbReference type="InterPro" id="IPR002035">
    <property type="entry name" value="VWF_A"/>
</dbReference>
<reference evidence="4" key="1">
    <citation type="submission" date="2015-02" db="EMBL/GenBank/DDBJ databases">
        <title>Genome sequencing for Strongylocentrotus purpuratus.</title>
        <authorList>
            <person name="Murali S."/>
            <person name="Liu Y."/>
            <person name="Vee V."/>
            <person name="English A."/>
            <person name="Wang M."/>
            <person name="Skinner E."/>
            <person name="Han Y."/>
            <person name="Muzny D.M."/>
            <person name="Worley K.C."/>
            <person name="Gibbs R.A."/>
        </authorList>
    </citation>
    <scope>NUCLEOTIDE SEQUENCE</scope>
</reference>
<dbReference type="EnsemblMetazoa" id="XM_003725310">
    <property type="protein sequence ID" value="XP_003725358"/>
    <property type="gene ID" value="LOC100893621"/>
</dbReference>
<dbReference type="Proteomes" id="UP000007110">
    <property type="component" value="Unassembled WGS sequence"/>
</dbReference>
<accession>A0A7M7LP67</accession>
<dbReference type="GO" id="GO:0004842">
    <property type="term" value="F:ubiquitin-protein transferase activity"/>
    <property type="evidence" value="ECO:0000318"/>
    <property type="project" value="GO_Central"/>
</dbReference>
<organism evidence="3 4">
    <name type="scientific">Strongylocentrotus purpuratus</name>
    <name type="common">Purple sea urchin</name>
    <dbReference type="NCBI Taxonomy" id="7668"/>
    <lineage>
        <taxon>Eukaryota</taxon>
        <taxon>Metazoa</taxon>
        <taxon>Echinodermata</taxon>
        <taxon>Eleutherozoa</taxon>
        <taxon>Echinozoa</taxon>
        <taxon>Echinoidea</taxon>
        <taxon>Euechinoidea</taxon>
        <taxon>Echinacea</taxon>
        <taxon>Camarodonta</taxon>
        <taxon>Echinidea</taxon>
        <taxon>Strongylocentrotidae</taxon>
        <taxon>Strongylocentrotus</taxon>
    </lineage>
</organism>
<dbReference type="InterPro" id="IPR010734">
    <property type="entry name" value="Copine_C"/>
</dbReference>
<evidence type="ECO:0000256" key="1">
    <source>
        <dbReference type="SAM" id="Phobius"/>
    </source>
</evidence>
<dbReference type="AlphaFoldDB" id="A0A7M7LP67"/>
<dbReference type="RefSeq" id="XP_011668382.2">
    <property type="nucleotide sequence ID" value="XM_011670080.2"/>
</dbReference>
<dbReference type="InParanoid" id="A0A7M7LP67"/>
<dbReference type="EnsemblMetazoa" id="XM_011670080">
    <property type="protein sequence ID" value="XP_011668382"/>
    <property type="gene ID" value="LOC100893621"/>
</dbReference>
<protein>
    <recommendedName>
        <fullName evidence="2">VWFA domain-containing protein</fullName>
    </recommendedName>
</protein>
<dbReference type="Pfam" id="PF07002">
    <property type="entry name" value="Copine"/>
    <property type="match status" value="1"/>
</dbReference>
<sequence>MVSPAGDEAIMGDGVGQTLILEDQSFLNQHSNMEVILFMLAFLAYMVLYVVYQPKKDGEQKENNPRRVRRTESRYRRTRIFDVLGLSFDQCNSFRAFLDRFSSYEEVARAIKLAGITRSDMIIGVDFSASNEWQGRKSYQGRSCHNLHDVSSSKTFNPYQRVLSIIGSTLEQFDSDHMIPVYGFGDKITQDEAVFPFKETGQPCVGFIDVLEKYHRVARTVQLGGPTSFEPIIRKAIEIVQEKQSYHLLLIITDGQIKDAERTGEAIVKASNHPISIIVIGVGDGPWDEMENYDDNLPKRKFDNFQFVNFHQVCSKAKYAETAFALHALMEVPDQYQSICSLGYLTNATPPLTDNNDNTKKLK</sequence>
<dbReference type="InterPro" id="IPR052079">
    <property type="entry name" value="E3_ligase/Copine_domain"/>
</dbReference>
<evidence type="ECO:0000259" key="2">
    <source>
        <dbReference type="PROSITE" id="PS50234"/>
    </source>
</evidence>
<dbReference type="GeneID" id="100893621"/>
<dbReference type="GO" id="GO:0005634">
    <property type="term" value="C:nucleus"/>
    <property type="evidence" value="ECO:0000318"/>
    <property type="project" value="GO_Central"/>
</dbReference>
<dbReference type="SUPFAM" id="SSF53300">
    <property type="entry name" value="vWA-like"/>
    <property type="match status" value="1"/>
</dbReference>
<dbReference type="PANTHER" id="PTHR45751">
    <property type="entry name" value="COPINE FAMILY PROTEIN 1"/>
    <property type="match status" value="1"/>
</dbReference>
<dbReference type="RefSeq" id="XP_003725358.2">
    <property type="nucleotide sequence ID" value="XM_003725310.3"/>
</dbReference>
<dbReference type="SMART" id="SM00327">
    <property type="entry name" value="VWA"/>
    <property type="match status" value="1"/>
</dbReference>
<dbReference type="PROSITE" id="PS50234">
    <property type="entry name" value="VWFA"/>
    <property type="match status" value="1"/>
</dbReference>
<keyword evidence="1" id="KW-1133">Transmembrane helix</keyword>
<dbReference type="InterPro" id="IPR036465">
    <property type="entry name" value="vWFA_dom_sf"/>
</dbReference>
<dbReference type="GO" id="GO:0016567">
    <property type="term" value="P:protein ubiquitination"/>
    <property type="evidence" value="ECO:0000318"/>
    <property type="project" value="GO_Central"/>
</dbReference>
<keyword evidence="1" id="KW-0472">Membrane</keyword>
<reference evidence="3" key="2">
    <citation type="submission" date="2021-01" db="UniProtKB">
        <authorList>
            <consortium name="EnsemblMetazoa"/>
        </authorList>
    </citation>
    <scope>IDENTIFICATION</scope>
</reference>
<evidence type="ECO:0000313" key="3">
    <source>
        <dbReference type="EnsemblMetazoa" id="XP_003725358"/>
    </source>
</evidence>
<dbReference type="OMA" id="DAMEHYD"/>